<dbReference type="EMBL" id="JAUSRA010000001">
    <property type="protein sequence ID" value="MDP9799762.1"/>
    <property type="molecule type" value="Genomic_DNA"/>
</dbReference>
<protein>
    <recommendedName>
        <fullName evidence="2">TadE-like domain-containing protein</fullName>
    </recommendedName>
</protein>
<feature type="domain" description="TadE-like" evidence="2">
    <location>
        <begin position="31"/>
        <end position="72"/>
    </location>
</feature>
<reference evidence="3 4" key="1">
    <citation type="submission" date="2023-07" db="EMBL/GenBank/DDBJ databases">
        <title>Sequencing the genomes of 1000 actinobacteria strains.</title>
        <authorList>
            <person name="Klenk H.-P."/>
        </authorList>
    </citation>
    <scope>NUCLEOTIDE SEQUENCE [LARGE SCALE GENOMIC DNA]</scope>
    <source>
        <strain evidence="3 4">DSM 44710</strain>
    </source>
</reference>
<name>A0ABT9N7S7_9ACTN</name>
<gene>
    <name evidence="3" type="ORF">J2S43_008274</name>
</gene>
<evidence type="ECO:0000313" key="4">
    <source>
        <dbReference type="Proteomes" id="UP001240984"/>
    </source>
</evidence>
<dbReference type="Proteomes" id="UP001240984">
    <property type="component" value="Unassembled WGS sequence"/>
</dbReference>
<organism evidence="3 4">
    <name type="scientific">Catenuloplanes nepalensis</name>
    <dbReference type="NCBI Taxonomy" id="587533"/>
    <lineage>
        <taxon>Bacteria</taxon>
        <taxon>Bacillati</taxon>
        <taxon>Actinomycetota</taxon>
        <taxon>Actinomycetes</taxon>
        <taxon>Micromonosporales</taxon>
        <taxon>Micromonosporaceae</taxon>
        <taxon>Catenuloplanes</taxon>
    </lineage>
</organism>
<keyword evidence="1" id="KW-1133">Transmembrane helix</keyword>
<evidence type="ECO:0000256" key="1">
    <source>
        <dbReference type="SAM" id="Phobius"/>
    </source>
</evidence>
<keyword evidence="1" id="KW-0472">Membrane</keyword>
<accession>A0ABT9N7S7</accession>
<dbReference type="RefSeq" id="WP_306838821.1">
    <property type="nucleotide sequence ID" value="NZ_JAUSRA010000001.1"/>
</dbReference>
<keyword evidence="4" id="KW-1185">Reference proteome</keyword>
<evidence type="ECO:0000313" key="3">
    <source>
        <dbReference type="EMBL" id="MDP9799762.1"/>
    </source>
</evidence>
<dbReference type="InterPro" id="IPR012495">
    <property type="entry name" value="TadE-like_dom"/>
</dbReference>
<sequence>MISHTAPRRVRSSRDRTRAVCARSRLRAQRGASPIELAILMPVIFFMLFGAIQIAAVYMARATALSAAQTAVSTQRLYDADEGSGQAGALAFIQTAGDWLTEPEVIVVVDEPNGVVSCDVAGNALSIIPGWTIRVTQSASGPIERFTGPGDAP</sequence>
<evidence type="ECO:0000259" key="2">
    <source>
        <dbReference type="Pfam" id="PF07811"/>
    </source>
</evidence>
<dbReference type="Pfam" id="PF07811">
    <property type="entry name" value="TadE"/>
    <property type="match status" value="1"/>
</dbReference>
<proteinExistence type="predicted"/>
<comment type="caution">
    <text evidence="3">The sequence shown here is derived from an EMBL/GenBank/DDBJ whole genome shotgun (WGS) entry which is preliminary data.</text>
</comment>
<feature type="transmembrane region" description="Helical" evidence="1">
    <location>
        <begin position="37"/>
        <end position="60"/>
    </location>
</feature>
<keyword evidence="1" id="KW-0812">Transmembrane</keyword>